<dbReference type="AlphaFoldDB" id="A0A3D5QAG6"/>
<protein>
    <recommendedName>
        <fullName evidence="3">Transglutaminase-like domain-containing protein</fullName>
    </recommendedName>
</protein>
<feature type="signal peptide" evidence="2">
    <location>
        <begin position="1"/>
        <end position="20"/>
    </location>
</feature>
<feature type="domain" description="Transglutaminase-like" evidence="3">
    <location>
        <begin position="349"/>
        <end position="441"/>
    </location>
</feature>
<dbReference type="Proteomes" id="UP000262325">
    <property type="component" value="Unassembled WGS sequence"/>
</dbReference>
<evidence type="ECO:0000259" key="3">
    <source>
        <dbReference type="Pfam" id="PF04473"/>
    </source>
</evidence>
<feature type="compositionally biased region" description="Basic and acidic residues" evidence="1">
    <location>
        <begin position="63"/>
        <end position="96"/>
    </location>
</feature>
<evidence type="ECO:0000256" key="1">
    <source>
        <dbReference type="SAM" id="MobiDB-lite"/>
    </source>
</evidence>
<evidence type="ECO:0000313" key="4">
    <source>
        <dbReference type="EMBL" id="HCW92841.1"/>
    </source>
</evidence>
<dbReference type="EMBL" id="DPPF01000085">
    <property type="protein sequence ID" value="HCW92841.1"/>
    <property type="molecule type" value="Genomic_DNA"/>
</dbReference>
<sequence length="487" mass="56499">MKKQIILVFLFILFAIPASAEQSFENYINKQFGEFQNFKEERDREFAEFLKKQWKEFNAFKGIDPDTVPKPDKIPHAKPHTPKDIPDSPKVKKKEIPTPPEPEPVKKISPVIYPEVSQEALETSEMDFDFFGTKIYVRFDKDIAETFPATVNNEEISEYWKKLSTADYKPLISQITDIRRKLKLHDWGTYLLTRNISKNIHKDKNSAALLQWYILSKLGYDAKIGFKNNRIYLLLPSKYTLYGVTYFTIEKTRYYTVDTLFKKNTITSLKTYEGKYEGADKFAFFRAENPNFANYGAAKTFSFNYSGEKYSFNLIYNQNYIGYYRFFPQTVLNAYLASPPSAGFQRAVVKSLNSVVLGKSEVEAVNIILRFVQKSFEYKKDMEQFGFEKYLTPEETVFYPYSDCEDRAMLFAYLIREILGLDVILLDYPGHVAAAVSFSEEINLNGKSIEYNGKRYYTADPTYVNATLGMVMPLVKNKNFEAISLSN</sequence>
<organism evidence="4 5">
    <name type="scientific">Flexistipes sinusarabici</name>
    <dbReference type="NCBI Taxonomy" id="2352"/>
    <lineage>
        <taxon>Bacteria</taxon>
        <taxon>Pseudomonadati</taxon>
        <taxon>Deferribacterota</taxon>
        <taxon>Deferribacteres</taxon>
        <taxon>Deferribacterales</taxon>
        <taxon>Flexistipitaceae</taxon>
        <taxon>Flexistipes</taxon>
    </lineage>
</organism>
<gene>
    <name evidence="4" type="ORF">DHM44_04085</name>
</gene>
<name>A0A3D5QAG6_FLESI</name>
<feature type="region of interest" description="Disordered" evidence="1">
    <location>
        <begin position="62"/>
        <end position="107"/>
    </location>
</feature>
<comment type="caution">
    <text evidence="4">The sequence shown here is derived from an EMBL/GenBank/DDBJ whole genome shotgun (WGS) entry which is preliminary data.</text>
</comment>
<dbReference type="Pfam" id="PF04473">
    <property type="entry name" value="DUF553"/>
    <property type="match status" value="1"/>
</dbReference>
<accession>A0A3D5QAG6</accession>
<evidence type="ECO:0000313" key="5">
    <source>
        <dbReference type="Proteomes" id="UP000262325"/>
    </source>
</evidence>
<dbReference type="Gene3D" id="3.10.620.30">
    <property type="match status" value="1"/>
</dbReference>
<proteinExistence type="predicted"/>
<evidence type="ECO:0000256" key="2">
    <source>
        <dbReference type="SAM" id="SignalP"/>
    </source>
</evidence>
<reference evidence="4 5" key="1">
    <citation type="journal article" date="2018" name="Nat. Biotechnol.">
        <title>A standardized bacterial taxonomy based on genome phylogeny substantially revises the tree of life.</title>
        <authorList>
            <person name="Parks D.H."/>
            <person name="Chuvochina M."/>
            <person name="Waite D.W."/>
            <person name="Rinke C."/>
            <person name="Skarshewski A."/>
            <person name="Chaumeil P.A."/>
            <person name="Hugenholtz P."/>
        </authorList>
    </citation>
    <scope>NUCLEOTIDE SEQUENCE [LARGE SCALE GENOMIC DNA]</scope>
    <source>
        <strain evidence="4">UBA8672</strain>
    </source>
</reference>
<keyword evidence="2" id="KW-0732">Signal</keyword>
<dbReference type="InterPro" id="IPR007562">
    <property type="entry name" value="Transglutaminase-like_domain"/>
</dbReference>
<feature type="chain" id="PRO_5017612155" description="Transglutaminase-like domain-containing protein" evidence="2">
    <location>
        <begin position="21"/>
        <end position="487"/>
    </location>
</feature>